<name>A0A813BC33_9DINO</name>
<evidence type="ECO:0000313" key="2">
    <source>
        <dbReference type="Proteomes" id="UP000601435"/>
    </source>
</evidence>
<keyword evidence="2" id="KW-1185">Reference proteome</keyword>
<gene>
    <name evidence="1" type="ORF">SNEC2469_LOCUS30211</name>
</gene>
<organism evidence="1 2">
    <name type="scientific">Symbiodinium necroappetens</name>
    <dbReference type="NCBI Taxonomy" id="1628268"/>
    <lineage>
        <taxon>Eukaryota</taxon>
        <taxon>Sar</taxon>
        <taxon>Alveolata</taxon>
        <taxon>Dinophyceae</taxon>
        <taxon>Suessiales</taxon>
        <taxon>Symbiodiniaceae</taxon>
        <taxon>Symbiodinium</taxon>
    </lineage>
</organism>
<proteinExistence type="predicted"/>
<comment type="caution">
    <text evidence="1">The sequence shown here is derived from an EMBL/GenBank/DDBJ whole genome shotgun (WGS) entry which is preliminary data.</text>
</comment>
<feature type="non-terminal residue" evidence="1">
    <location>
        <position position="84"/>
    </location>
</feature>
<dbReference type="EMBL" id="CAJNJA010069896">
    <property type="protein sequence ID" value="CAE7899295.1"/>
    <property type="molecule type" value="Genomic_DNA"/>
</dbReference>
<accession>A0A813BC33</accession>
<protein>
    <recommendedName>
        <fullName evidence="3">EF-hand domain-containing protein</fullName>
    </recommendedName>
</protein>
<feature type="non-terminal residue" evidence="1">
    <location>
        <position position="1"/>
    </location>
</feature>
<dbReference type="Proteomes" id="UP000601435">
    <property type="component" value="Unassembled WGS sequence"/>
</dbReference>
<evidence type="ECO:0008006" key="3">
    <source>
        <dbReference type="Google" id="ProtNLM"/>
    </source>
</evidence>
<reference evidence="1" key="1">
    <citation type="submission" date="2021-02" db="EMBL/GenBank/DDBJ databases">
        <authorList>
            <person name="Dougan E. K."/>
            <person name="Rhodes N."/>
            <person name="Thang M."/>
            <person name="Chan C."/>
        </authorList>
    </citation>
    <scope>NUCLEOTIDE SEQUENCE</scope>
</reference>
<sequence length="84" mass="9516">FAAANHQFNETEDHHVDFTSLNHASYSSLLTDDELHEDIAINKELFLIMLQDRGVHSLMDELDIPPERAHLFEIIDADGSGTLQ</sequence>
<evidence type="ECO:0000313" key="1">
    <source>
        <dbReference type="EMBL" id="CAE7899295.1"/>
    </source>
</evidence>
<dbReference type="AlphaFoldDB" id="A0A813BC33"/>
<dbReference type="OrthoDB" id="416349at2759"/>